<dbReference type="GO" id="GO:0005549">
    <property type="term" value="F:odorant binding"/>
    <property type="evidence" value="ECO:0007669"/>
    <property type="project" value="InterPro"/>
</dbReference>
<keyword evidence="12" id="KW-1185">Reference proteome</keyword>
<dbReference type="GO" id="GO:0005886">
    <property type="term" value="C:plasma membrane"/>
    <property type="evidence" value="ECO:0007669"/>
    <property type="project" value="UniProtKB-SubCell"/>
</dbReference>
<dbReference type="EMBL" id="OV651821">
    <property type="protein sequence ID" value="CAH1115034.1"/>
    <property type="molecule type" value="Genomic_DNA"/>
</dbReference>
<proteinExistence type="predicted"/>
<dbReference type="GO" id="GO:0007165">
    <property type="term" value="P:signal transduction"/>
    <property type="evidence" value="ECO:0007669"/>
    <property type="project" value="UniProtKB-KW"/>
</dbReference>
<organism evidence="11 12">
    <name type="scientific">Psylliodes chrysocephalus</name>
    <dbReference type="NCBI Taxonomy" id="3402493"/>
    <lineage>
        <taxon>Eukaryota</taxon>
        <taxon>Metazoa</taxon>
        <taxon>Ecdysozoa</taxon>
        <taxon>Arthropoda</taxon>
        <taxon>Hexapoda</taxon>
        <taxon>Insecta</taxon>
        <taxon>Pterygota</taxon>
        <taxon>Neoptera</taxon>
        <taxon>Endopterygota</taxon>
        <taxon>Coleoptera</taxon>
        <taxon>Polyphaga</taxon>
        <taxon>Cucujiformia</taxon>
        <taxon>Chrysomeloidea</taxon>
        <taxon>Chrysomelidae</taxon>
        <taxon>Galerucinae</taxon>
        <taxon>Alticini</taxon>
        <taxon>Psylliodes</taxon>
    </lineage>
</organism>
<dbReference type="OrthoDB" id="6814414at2759"/>
<evidence type="ECO:0000256" key="3">
    <source>
        <dbReference type="ARBA" id="ARBA00022606"/>
    </source>
</evidence>
<dbReference type="PANTHER" id="PTHR21137:SF35">
    <property type="entry name" value="ODORANT RECEPTOR 19A-RELATED"/>
    <property type="match status" value="1"/>
</dbReference>
<evidence type="ECO:0008006" key="13">
    <source>
        <dbReference type="Google" id="ProtNLM"/>
    </source>
</evidence>
<evidence type="ECO:0000313" key="11">
    <source>
        <dbReference type="EMBL" id="CAH1115034.1"/>
    </source>
</evidence>
<keyword evidence="8" id="KW-0675">Receptor</keyword>
<evidence type="ECO:0000256" key="1">
    <source>
        <dbReference type="ARBA" id="ARBA00004651"/>
    </source>
</evidence>
<dbReference type="AlphaFoldDB" id="A0A9P0DAW8"/>
<dbReference type="GO" id="GO:0004984">
    <property type="term" value="F:olfactory receptor activity"/>
    <property type="evidence" value="ECO:0007669"/>
    <property type="project" value="InterPro"/>
</dbReference>
<dbReference type="Pfam" id="PF02949">
    <property type="entry name" value="7tm_6"/>
    <property type="match status" value="1"/>
</dbReference>
<reference evidence="11" key="1">
    <citation type="submission" date="2022-01" db="EMBL/GenBank/DDBJ databases">
        <authorList>
            <person name="King R."/>
        </authorList>
    </citation>
    <scope>NUCLEOTIDE SEQUENCE</scope>
</reference>
<evidence type="ECO:0000256" key="10">
    <source>
        <dbReference type="SAM" id="Phobius"/>
    </source>
</evidence>
<protein>
    <recommendedName>
        <fullName evidence="13">Odorant receptor</fullName>
    </recommendedName>
</protein>
<name>A0A9P0DAW8_9CUCU</name>
<keyword evidence="6 10" id="KW-1133">Transmembrane helix</keyword>
<evidence type="ECO:0000256" key="5">
    <source>
        <dbReference type="ARBA" id="ARBA00022725"/>
    </source>
</evidence>
<sequence length="288" mass="33096">MNILFFCPDFQTFGKPNDLDARNRFLNKLSKIYIVYHSTIISFMVISSLFYIPQCKENNIVKNQKEVCGLPALTWLPFNFDVVPFKQIVYLYQVYSVLIVYQTAGLLSFFMFATLEHLVLRFNHVGDMFVETLSEKNPVIRRQKFIVAVKYHQAVIEMGNLVNRCFSPCMMVHISLTGPFIGVAAYTFLTKIPLDTTALMIGWMISTFTVCQGGQRLMEASLNIGNIMYKVDWYNLEADLQKDLLLVIIRSRKPVYLRAGPFGPITYSTISTILKTSYSYVTLLLQTM</sequence>
<dbReference type="PANTHER" id="PTHR21137">
    <property type="entry name" value="ODORANT RECEPTOR"/>
    <property type="match status" value="1"/>
</dbReference>
<evidence type="ECO:0000256" key="6">
    <source>
        <dbReference type="ARBA" id="ARBA00022989"/>
    </source>
</evidence>
<dbReference type="InterPro" id="IPR004117">
    <property type="entry name" value="7tm6_olfct_rcpt"/>
</dbReference>
<evidence type="ECO:0000256" key="9">
    <source>
        <dbReference type="ARBA" id="ARBA00023224"/>
    </source>
</evidence>
<keyword evidence="9" id="KW-0807">Transducer</keyword>
<accession>A0A9P0DAW8</accession>
<evidence type="ECO:0000313" key="12">
    <source>
        <dbReference type="Proteomes" id="UP001153636"/>
    </source>
</evidence>
<evidence type="ECO:0000256" key="7">
    <source>
        <dbReference type="ARBA" id="ARBA00023136"/>
    </source>
</evidence>
<keyword evidence="3" id="KW-0716">Sensory transduction</keyword>
<evidence type="ECO:0000256" key="4">
    <source>
        <dbReference type="ARBA" id="ARBA00022692"/>
    </source>
</evidence>
<feature type="transmembrane region" description="Helical" evidence="10">
    <location>
        <begin position="32"/>
        <end position="52"/>
    </location>
</feature>
<keyword evidence="4 10" id="KW-0812">Transmembrane</keyword>
<keyword evidence="7 10" id="KW-0472">Membrane</keyword>
<keyword evidence="2" id="KW-1003">Cell membrane</keyword>
<evidence type="ECO:0000256" key="8">
    <source>
        <dbReference type="ARBA" id="ARBA00023170"/>
    </source>
</evidence>
<feature type="transmembrane region" description="Helical" evidence="10">
    <location>
        <begin position="90"/>
        <end position="113"/>
    </location>
</feature>
<dbReference type="Proteomes" id="UP001153636">
    <property type="component" value="Chromosome 9"/>
</dbReference>
<keyword evidence="5" id="KW-0552">Olfaction</keyword>
<comment type="subcellular location">
    <subcellularLocation>
        <location evidence="1">Cell membrane</location>
        <topology evidence="1">Multi-pass membrane protein</topology>
    </subcellularLocation>
</comment>
<gene>
    <name evidence="11" type="ORF">PSYICH_LOCUS15108</name>
</gene>
<evidence type="ECO:0000256" key="2">
    <source>
        <dbReference type="ARBA" id="ARBA00022475"/>
    </source>
</evidence>